<evidence type="ECO:0000313" key="6">
    <source>
        <dbReference type="EMBL" id="HEA21720.1"/>
    </source>
</evidence>
<dbReference type="InterPro" id="IPR008979">
    <property type="entry name" value="Galactose-bd-like_sf"/>
</dbReference>
<dbReference type="InterPro" id="IPR032532">
    <property type="entry name" value="DUF4955"/>
</dbReference>
<dbReference type="SUPFAM" id="SSF49785">
    <property type="entry name" value="Galactose-binding domain-like"/>
    <property type="match status" value="1"/>
</dbReference>
<feature type="domain" description="Secretion system C-terminal sorting" evidence="5">
    <location>
        <begin position="745"/>
        <end position="812"/>
    </location>
</feature>
<keyword evidence="2" id="KW-0378">Hydrolase</keyword>
<evidence type="ECO:0000259" key="5">
    <source>
        <dbReference type="Pfam" id="PF18962"/>
    </source>
</evidence>
<name>A0A831VNH1_9FLAO</name>
<dbReference type="AlphaFoldDB" id="A0A831VNH1"/>
<dbReference type="InterPro" id="IPR026444">
    <property type="entry name" value="Secre_tail"/>
</dbReference>
<dbReference type="Pfam" id="PF16315">
    <property type="entry name" value="DUF4955"/>
    <property type="match status" value="1"/>
</dbReference>
<dbReference type="GO" id="GO:0016798">
    <property type="term" value="F:hydrolase activity, acting on glycosyl bonds"/>
    <property type="evidence" value="ECO:0007669"/>
    <property type="project" value="InterPro"/>
</dbReference>
<dbReference type="InterPro" id="IPR012334">
    <property type="entry name" value="Pectin_lyas_fold"/>
</dbReference>
<reference evidence="6" key="1">
    <citation type="journal article" date="2020" name="mSystems">
        <title>Genome- and Community-Level Interaction Insights into Carbon Utilization and Element Cycling Functions of Hydrothermarchaeota in Hydrothermal Sediment.</title>
        <authorList>
            <person name="Zhou Z."/>
            <person name="Liu Y."/>
            <person name="Xu W."/>
            <person name="Pan J."/>
            <person name="Luo Z.H."/>
            <person name="Li M."/>
        </authorList>
    </citation>
    <scope>NUCLEOTIDE SEQUENCE [LARGE SCALE GENOMIC DNA]</scope>
    <source>
        <strain evidence="6">HyVt-345</strain>
    </source>
</reference>
<dbReference type="InterPro" id="IPR003305">
    <property type="entry name" value="CenC_carb-bd"/>
</dbReference>
<dbReference type="InterPro" id="IPR011050">
    <property type="entry name" value="Pectin_lyase_fold/virulence"/>
</dbReference>
<dbReference type="NCBIfam" id="TIGR04183">
    <property type="entry name" value="Por_Secre_tail"/>
    <property type="match status" value="1"/>
</dbReference>
<dbReference type="Proteomes" id="UP000886191">
    <property type="component" value="Unassembled WGS sequence"/>
</dbReference>
<accession>A0A831VNH1</accession>
<dbReference type="Pfam" id="PF02018">
    <property type="entry name" value="CBM_4_9"/>
    <property type="match status" value="1"/>
</dbReference>
<feature type="domain" description="DUF4955" evidence="4">
    <location>
        <begin position="410"/>
        <end position="532"/>
    </location>
</feature>
<protein>
    <submittedName>
        <fullName evidence="6">T9SS type A sorting domain-containing protein</fullName>
    </submittedName>
</protein>
<feature type="domain" description="CBM-cenC" evidence="3">
    <location>
        <begin position="591"/>
        <end position="714"/>
    </location>
</feature>
<dbReference type="SUPFAM" id="SSF51126">
    <property type="entry name" value="Pectin lyase-like"/>
    <property type="match status" value="1"/>
</dbReference>
<keyword evidence="1" id="KW-0732">Signal</keyword>
<comment type="caution">
    <text evidence="6">The sequence shown here is derived from an EMBL/GenBank/DDBJ whole genome shotgun (WGS) entry which is preliminary data.</text>
</comment>
<proteinExistence type="predicted"/>
<sequence>MLFHNQVINPKSNVMKRILTLLLALLPLMIYTQNFSTQVYPNPGSGELVYAEDSVGNRIPDFSGAGYMGGGVAIPDLPIVMTISPLGDGQDDLAQIQAAIDEVGATVPLDANGLRGAVLLSAGVYEISGPIVLKIPGIVLRGEGNCDDGTIIIHRGTDVEQSIRLFATGHTVEQRATITSGYVPVGGKKIKVSTTDGLEVGDFIKVNISHTQKWIDDIKLASFWNAANFEMEWEREIVSISNDTITLDLGVTSQIDTTRGYASGTIEEIVSDNRSANIGVEDLVLMSDYDRSVTDPEGRFIDEEHANIGIYVIGGSDFWVRRITGYFYSLNLVQTRGPSHRITVEDCAMLDGVSTDNLGRHVGTRDYSFSLSGRKALVQRSYSRNARHSFIINNVTATSNVFLDCYSDFEHLSLEPHQGFSTGNLFDNVRTDGQFKLNRVEGNHGQRAGNSVLWNIKSDNQRSGNYDIELDAAPNGLANNWVIGVINNGTGLGIGTPGAEGTYGEPGFVESVGELVAPRSLYFAQLRDRLGDSAVINVASPEQYISGQAVWDKMTNHYNLIPEFGDPNDLSWMPSCEKINVCGTSYNDPATIKNGAFEETLMCPWIFMNNGDSSSADIINGQMVIDIESSGSNTWEPQLIQDGFALESGLTYKLTFEAKASRPMNFEIQVNSGPSAYTKFLIDKVRLVPAMKTKTFYFTPEESDDNARLDFNFGGNSNKVVTLDKVVLEVSTHQDEQPMHAKVLLYPNPTRGQLTVRLHHHNNGAISLPIVIRNGIGQVVYETVITGDAILDIAHLDRGIYYVAVGGKTRRIIKL</sequence>
<dbReference type="Pfam" id="PF18962">
    <property type="entry name" value="Por_Secre_tail"/>
    <property type="match status" value="1"/>
</dbReference>
<evidence type="ECO:0000259" key="4">
    <source>
        <dbReference type="Pfam" id="PF16315"/>
    </source>
</evidence>
<organism evidence="6">
    <name type="scientific">Pricia antarctica</name>
    <dbReference type="NCBI Taxonomy" id="641691"/>
    <lineage>
        <taxon>Bacteria</taxon>
        <taxon>Pseudomonadati</taxon>
        <taxon>Bacteroidota</taxon>
        <taxon>Flavobacteriia</taxon>
        <taxon>Flavobacteriales</taxon>
        <taxon>Flavobacteriaceae</taxon>
        <taxon>Pricia</taxon>
    </lineage>
</organism>
<dbReference type="Gene3D" id="2.160.20.10">
    <property type="entry name" value="Single-stranded right-handed beta-helix, Pectin lyase-like"/>
    <property type="match status" value="1"/>
</dbReference>
<evidence type="ECO:0000256" key="2">
    <source>
        <dbReference type="ARBA" id="ARBA00022801"/>
    </source>
</evidence>
<dbReference type="Gene3D" id="2.60.120.260">
    <property type="entry name" value="Galactose-binding domain-like"/>
    <property type="match status" value="1"/>
</dbReference>
<dbReference type="EMBL" id="DRGL01000044">
    <property type="protein sequence ID" value="HEA21720.1"/>
    <property type="molecule type" value="Genomic_DNA"/>
</dbReference>
<evidence type="ECO:0000256" key="1">
    <source>
        <dbReference type="ARBA" id="ARBA00022729"/>
    </source>
</evidence>
<gene>
    <name evidence="6" type="ORF">ENH87_12475</name>
</gene>
<evidence type="ECO:0000259" key="3">
    <source>
        <dbReference type="Pfam" id="PF02018"/>
    </source>
</evidence>